<keyword evidence="6" id="KW-1185">Reference proteome</keyword>
<dbReference type="Gene3D" id="2.60.420.10">
    <property type="entry name" value="Maltose phosphorylase, domain 3"/>
    <property type="match status" value="1"/>
</dbReference>
<evidence type="ECO:0000259" key="3">
    <source>
        <dbReference type="Pfam" id="PF06165"/>
    </source>
</evidence>
<dbReference type="Proteomes" id="UP000198412">
    <property type="component" value="Unassembled WGS sequence"/>
</dbReference>
<feature type="domain" description="Glycosyl hydrolase 94 supersandwich" evidence="3">
    <location>
        <begin position="11"/>
        <end position="270"/>
    </location>
</feature>
<dbReference type="Gene3D" id="1.50.10.10">
    <property type="match status" value="1"/>
</dbReference>
<sequence>MKFGHFDDTNREYVITDPKTPYPWINYLGNEDFFSLISNTAGGYTFYKDAKFRRLTRYRYNNVPTDDGGRYFYIKDGDTTWSPSWKPCKTDLDKYECRHGMNYTTIEGVKDGVSAKALFFVPLKTWAEVQKLTLTNNSNEIKKLKVFSFAEWALWNAAADMENFQRNFSTGEVEIEDSVLYHKTEYKERRDHYAYYSVNTPIQGYDTDRETFFGLYNGFHEPQVVEAGKPGMSVAHGWSPIASHYIEVELQPGESKDYVFVLGYVENKEDEKWESKNIINKTKAKETIAKFNTVEKVDAALAKLRTYWDDLLSVYTIDSGEEKLDRMVNIWNQYQCMITFCFSRSASYFESGIGRGMGFRDSNQDLIGFVHQIPERARERIIDIASTQFPDGGCYHQYQPLTKKGNNDIGGGFNDDPMWLILGTTSYIKETGDFSILDELVPFDNDMSIARTLFDHLSVSFDHVINNLGPHGLPLIGRADWNDCLNLNCFSNDPNESYQTTENQSEGTKAESLMIAGLFVVYGNDFIKLCKRVGNETEAARCQTHVDAMVEAVKKHGWDGEWFLRAYDYYGNKIGSEENEEGKIFIESNGWCSMAGIGKEEGLIEKALDSVKERLDCEHGIVLNNPAFTKYYIEYGEISSYPPGYKENAGIFCHNNPWIMIGETVIGRGDQAWEYFKKICPAYLEDVSELHRTEPYVYSQMIAGKDAFKPGEAKNSWLTGTASWNFYTITQYILGIQPDYDGLKIEPCIPKDWKGFNVTRKFRGATYKIKVINENAVCKGVSKVIIDGKEHSSNMLPIFADGKTHTVEVVM</sequence>
<name>A0A238ZHE8_9FLAO</name>
<dbReference type="InterPro" id="IPR008928">
    <property type="entry name" value="6-hairpin_glycosidase_sf"/>
</dbReference>
<proteinExistence type="predicted"/>
<accession>A0A238ZHE8</accession>
<dbReference type="Pfam" id="PF06165">
    <property type="entry name" value="GH94_b-supersand"/>
    <property type="match status" value="1"/>
</dbReference>
<feature type="domain" description="Glycosyl hydrolase 94 catalytic" evidence="4">
    <location>
        <begin position="307"/>
        <end position="735"/>
    </location>
</feature>
<protein>
    <submittedName>
        <fullName evidence="5">Cellobiose phosphorylase</fullName>
    </submittedName>
</protein>
<dbReference type="PANTHER" id="PTHR37469:SF2">
    <property type="entry name" value="CELLOBIONIC ACID PHOSPHORYLASE"/>
    <property type="match status" value="1"/>
</dbReference>
<reference evidence="6" key="1">
    <citation type="submission" date="2017-06" db="EMBL/GenBank/DDBJ databases">
        <authorList>
            <person name="Varghese N."/>
            <person name="Submissions S."/>
        </authorList>
    </citation>
    <scope>NUCLEOTIDE SEQUENCE [LARGE SCALE GENOMIC DNA]</scope>
    <source>
        <strain evidence="6">DSM 27993</strain>
    </source>
</reference>
<dbReference type="PANTHER" id="PTHR37469">
    <property type="entry name" value="CELLOBIONIC ACID PHOSPHORYLASE-RELATED"/>
    <property type="match status" value="1"/>
</dbReference>
<dbReference type="RefSeq" id="WP_089379550.1">
    <property type="nucleotide sequence ID" value="NZ_FZNX01000007.1"/>
</dbReference>
<evidence type="ECO:0000256" key="1">
    <source>
        <dbReference type="ARBA" id="ARBA00022676"/>
    </source>
</evidence>
<dbReference type="InterPro" id="IPR037018">
    <property type="entry name" value="GH65_N"/>
</dbReference>
<dbReference type="InterPro" id="IPR011013">
    <property type="entry name" value="Gal_mutarotase_sf_dom"/>
</dbReference>
<gene>
    <name evidence="5" type="ORF">SAMN04488111_3291</name>
</gene>
<evidence type="ECO:0000313" key="5">
    <source>
        <dbReference type="EMBL" id="SNR82471.1"/>
    </source>
</evidence>
<evidence type="ECO:0000313" key="6">
    <source>
        <dbReference type="Proteomes" id="UP000198412"/>
    </source>
</evidence>
<dbReference type="AlphaFoldDB" id="A0A238ZHE8"/>
<dbReference type="SUPFAM" id="SSF74650">
    <property type="entry name" value="Galactose mutarotase-like"/>
    <property type="match status" value="1"/>
</dbReference>
<dbReference type="EMBL" id="FZNX01000007">
    <property type="protein sequence ID" value="SNR82471.1"/>
    <property type="molecule type" value="Genomic_DNA"/>
</dbReference>
<dbReference type="GO" id="GO:0030246">
    <property type="term" value="F:carbohydrate binding"/>
    <property type="evidence" value="ECO:0007669"/>
    <property type="project" value="InterPro"/>
</dbReference>
<dbReference type="InterPro" id="IPR033432">
    <property type="entry name" value="GH94_catalytic"/>
</dbReference>
<keyword evidence="1" id="KW-0328">Glycosyltransferase</keyword>
<dbReference type="Pfam" id="PF17167">
    <property type="entry name" value="Glyco_hydro_94"/>
    <property type="match status" value="1"/>
</dbReference>
<evidence type="ECO:0000259" key="4">
    <source>
        <dbReference type="Pfam" id="PF17167"/>
    </source>
</evidence>
<dbReference type="SMART" id="SM01068">
    <property type="entry name" value="CBM_X"/>
    <property type="match status" value="1"/>
</dbReference>
<keyword evidence="2" id="KW-0808">Transferase</keyword>
<dbReference type="InterPro" id="IPR010383">
    <property type="entry name" value="Glyco_hydrolase_94_b-supersand"/>
</dbReference>
<dbReference type="GO" id="GO:0016757">
    <property type="term" value="F:glycosyltransferase activity"/>
    <property type="evidence" value="ECO:0007669"/>
    <property type="project" value="UniProtKB-KW"/>
</dbReference>
<dbReference type="GO" id="GO:0005975">
    <property type="term" value="P:carbohydrate metabolic process"/>
    <property type="evidence" value="ECO:0007669"/>
    <property type="project" value="InterPro"/>
</dbReference>
<dbReference type="InterPro" id="IPR037825">
    <property type="entry name" value="GH94N_CBP"/>
</dbReference>
<dbReference type="SUPFAM" id="SSF48208">
    <property type="entry name" value="Six-hairpin glycosidases"/>
    <property type="match status" value="1"/>
</dbReference>
<dbReference type="OrthoDB" id="9769991at2"/>
<dbReference type="CDD" id="cd11754">
    <property type="entry name" value="GH94N_CBP_like"/>
    <property type="match status" value="1"/>
</dbReference>
<dbReference type="Gene3D" id="1.20.890.20">
    <property type="entry name" value="mpn423 like domain"/>
    <property type="match status" value="1"/>
</dbReference>
<evidence type="ECO:0000256" key="2">
    <source>
        <dbReference type="ARBA" id="ARBA00022679"/>
    </source>
</evidence>
<dbReference type="InterPro" id="IPR012341">
    <property type="entry name" value="6hp_glycosidase-like_sf"/>
</dbReference>
<organism evidence="5 6">
    <name type="scientific">Lutibacter flavus</name>
    <dbReference type="NCBI Taxonomy" id="691689"/>
    <lineage>
        <taxon>Bacteria</taxon>
        <taxon>Pseudomonadati</taxon>
        <taxon>Bacteroidota</taxon>
        <taxon>Flavobacteriia</taxon>
        <taxon>Flavobacteriales</taxon>
        <taxon>Flavobacteriaceae</taxon>
        <taxon>Lutibacter</taxon>
    </lineage>
</organism>
<dbReference type="Gene3D" id="2.70.98.40">
    <property type="entry name" value="Glycoside hydrolase, family 65, N-terminal domain"/>
    <property type="match status" value="1"/>
</dbReference>
<dbReference type="InterPro" id="IPR052047">
    <property type="entry name" value="GH94_Enzymes"/>
</dbReference>